<name>A0A315ZBI7_SEDFL</name>
<dbReference type="AlphaFoldDB" id="A0A315ZBI7"/>
<dbReference type="EMBL" id="QGDO01000003">
    <property type="protein sequence ID" value="PWJ42433.1"/>
    <property type="molecule type" value="Genomic_DNA"/>
</dbReference>
<dbReference type="InterPro" id="IPR024464">
    <property type="entry name" value="DUF2391"/>
</dbReference>
<dbReference type="Proteomes" id="UP000245535">
    <property type="component" value="Unassembled WGS sequence"/>
</dbReference>
<proteinExistence type="predicted"/>
<reference evidence="2 3" key="1">
    <citation type="submission" date="2018-03" db="EMBL/GenBank/DDBJ databases">
        <title>Genomic Encyclopedia of Archaeal and Bacterial Type Strains, Phase II (KMG-II): from individual species to whole genera.</title>
        <authorList>
            <person name="Goeker M."/>
        </authorList>
    </citation>
    <scope>NUCLEOTIDE SEQUENCE [LARGE SCALE GENOMIC DNA]</scope>
    <source>
        <strain evidence="2 3">DSM 28229</strain>
    </source>
</reference>
<dbReference type="RefSeq" id="WP_109619371.1">
    <property type="nucleotide sequence ID" value="NZ_QGDO01000003.1"/>
</dbReference>
<keyword evidence="1" id="KW-1133">Transmembrane helix</keyword>
<evidence type="ECO:0000313" key="2">
    <source>
        <dbReference type="EMBL" id="PWJ42433.1"/>
    </source>
</evidence>
<evidence type="ECO:0000313" key="3">
    <source>
        <dbReference type="Proteomes" id="UP000245535"/>
    </source>
</evidence>
<dbReference type="Pfam" id="PF09622">
    <property type="entry name" value="DUF2391"/>
    <property type="match status" value="1"/>
</dbReference>
<keyword evidence="1" id="KW-0472">Membrane</keyword>
<accession>A0A315ZBI7</accession>
<protein>
    <submittedName>
        <fullName evidence="2">Putative membrane protein</fullName>
    </submittedName>
</protein>
<keyword evidence="1" id="KW-0812">Transmembrane</keyword>
<feature type="transmembrane region" description="Helical" evidence="1">
    <location>
        <begin position="112"/>
        <end position="134"/>
    </location>
</feature>
<comment type="caution">
    <text evidence="2">The sequence shown here is derived from an EMBL/GenBank/DDBJ whole genome shotgun (WGS) entry which is preliminary data.</text>
</comment>
<sequence>MRINIQGVNRKFHRINGKLYELFEILDEQGKVLRTIDIPLKVELRVNDLLEIIVGASILAVPTAFTEEVWTMGDELPWLNTLLLSGISLVFIACFVYYSSYKMQFKLFRKEFLFRILSTYILSVVIVGILLKIVNKCPWFLDFNLALKRTLIGAFPASLSATLTDQFGE</sequence>
<feature type="transmembrane region" description="Helical" evidence="1">
    <location>
        <begin position="49"/>
        <end position="66"/>
    </location>
</feature>
<gene>
    <name evidence="2" type="ORF">BC781_103685</name>
</gene>
<evidence type="ECO:0000256" key="1">
    <source>
        <dbReference type="SAM" id="Phobius"/>
    </source>
</evidence>
<organism evidence="2 3">
    <name type="scientific">Sediminitomix flava</name>
    <dbReference type="NCBI Taxonomy" id="379075"/>
    <lineage>
        <taxon>Bacteria</taxon>
        <taxon>Pseudomonadati</taxon>
        <taxon>Bacteroidota</taxon>
        <taxon>Cytophagia</taxon>
        <taxon>Cytophagales</taxon>
        <taxon>Flammeovirgaceae</taxon>
        <taxon>Sediminitomix</taxon>
    </lineage>
</organism>
<keyword evidence="3" id="KW-1185">Reference proteome</keyword>
<dbReference type="OrthoDB" id="5349036at2"/>
<feature type="transmembrane region" description="Helical" evidence="1">
    <location>
        <begin position="78"/>
        <end position="100"/>
    </location>
</feature>